<feature type="domain" description="Geminivirus AC4/5 conserved" evidence="1">
    <location>
        <begin position="19"/>
        <end position="61"/>
    </location>
</feature>
<proteinExistence type="predicted"/>
<dbReference type="EMBL" id="KX943292">
    <property type="protein sequence ID" value="APX61405.1"/>
    <property type="molecule type" value="Genomic_DNA"/>
</dbReference>
<name>A0A1P8PFW9_9GEMI</name>
<dbReference type="Pfam" id="PF08464">
    <property type="entry name" value="Gemini_AC4_5_2"/>
    <property type="match status" value="1"/>
</dbReference>
<organism evidence="2">
    <name type="scientific">Tomato yellow leaf curl Thailand virus</name>
    <dbReference type="NCBI Taxonomy" id="85752"/>
    <lineage>
        <taxon>Viruses</taxon>
        <taxon>Monodnaviria</taxon>
        <taxon>Shotokuvirae</taxon>
        <taxon>Cressdnaviricota</taxon>
        <taxon>Repensiviricetes</taxon>
        <taxon>Geplafuvirales</taxon>
        <taxon>Geminiviridae</taxon>
        <taxon>Begomovirus</taxon>
        <taxon>Begomovirus solanumflavusthailandense</taxon>
    </lineage>
</organism>
<protein>
    <submittedName>
        <fullName evidence="2">AC5</fullName>
    </submittedName>
</protein>
<evidence type="ECO:0000259" key="1">
    <source>
        <dbReference type="Pfam" id="PF08464"/>
    </source>
</evidence>
<dbReference type="InterPro" id="IPR013671">
    <property type="entry name" value="Gemini_AC4/5_cons-dom"/>
</dbReference>
<evidence type="ECO:0000313" key="2">
    <source>
        <dbReference type="EMBL" id="APX61405.1"/>
    </source>
</evidence>
<reference evidence="2" key="1">
    <citation type="submission" date="2016-09" db="EMBL/GenBank/DDBJ databases">
        <title>Detection and transmission of yellow leaf curl disease viruses of tomato and pepper in Thailand.</title>
        <authorList>
            <person name="Yule S."/>
            <person name="Chiemsombat P."/>
            <person name="Srinivasan R."/>
        </authorList>
    </citation>
    <scope>NUCLEOTIDE SEQUENCE</scope>
    <source>
        <strain evidence="2">WF-SPN-Tom2015</strain>
    </source>
</reference>
<sequence>MSKPNTTGNVRQTDYLAHMTNVVLRIERLHFTWTLTSLRDIRTSIHSVKPRLSVCRSVLPYLPFCDADSGDSSTAVVWAVEVQTATYFRDGRGNENICWKLRHSSSHELHR</sequence>
<accession>A0A1P8PFW9</accession>